<dbReference type="InterPro" id="IPR036071">
    <property type="entry name" value="AMMECR1_dom_sf"/>
</dbReference>
<keyword evidence="3" id="KW-1185">Reference proteome</keyword>
<dbReference type="Gene3D" id="3.30.1490.150">
    <property type="entry name" value="Hypothetical protein ph0010, domain 2"/>
    <property type="match status" value="1"/>
</dbReference>
<accession>A0ABR5SCX3</accession>
<dbReference type="PANTHER" id="PTHR13016">
    <property type="entry name" value="AMMECR1 HOMOLOG"/>
    <property type="match status" value="1"/>
</dbReference>
<dbReference type="InterPro" id="IPR027623">
    <property type="entry name" value="AmmeMemoSam_A"/>
</dbReference>
<dbReference type="Proteomes" id="UP000060487">
    <property type="component" value="Unassembled WGS sequence"/>
</dbReference>
<dbReference type="RefSeq" id="WP_085053084.1">
    <property type="nucleotide sequence ID" value="NZ_LNQR01000089.1"/>
</dbReference>
<dbReference type="InterPro" id="IPR002733">
    <property type="entry name" value="AMMECR1_domain"/>
</dbReference>
<feature type="domain" description="AMMECR1" evidence="1">
    <location>
        <begin position="3"/>
        <end position="174"/>
    </location>
</feature>
<dbReference type="Gene3D" id="3.30.700.20">
    <property type="entry name" value="Hypothetical protein ph0010, domain 1"/>
    <property type="match status" value="1"/>
</dbReference>
<evidence type="ECO:0000259" key="1">
    <source>
        <dbReference type="PROSITE" id="PS51112"/>
    </source>
</evidence>
<comment type="caution">
    <text evidence="2">The sequence shown here is derived from an EMBL/GenBank/DDBJ whole genome shotgun (WGS) entry which is preliminary data.</text>
</comment>
<dbReference type="PROSITE" id="PS51112">
    <property type="entry name" value="AMMECR1"/>
    <property type="match status" value="1"/>
</dbReference>
<reference evidence="2 3" key="1">
    <citation type="submission" date="2015-11" db="EMBL/GenBank/DDBJ databases">
        <authorList>
            <person name="Lin W."/>
        </authorList>
    </citation>
    <scope>NUCLEOTIDE SEQUENCE [LARGE SCALE GENOMIC DNA]</scope>
    <source>
        <strain evidence="2 3">HCH-1</strain>
    </source>
</reference>
<sequence>METPLSHQTRLAKEAVESYVRRHEVIAPPVNPAQTEMSERAGVFVSLKIKGRLRGCIGTFAPTTENTASEIIRNAIAAATQDPRFTPVIPGELGEITYSVDILSPPEKVNSISELDPERYGVIVTQGHKRGLLLPALEGVNTVDEQLRITKAKAGIHPEDNNVEILRFEVRRYK</sequence>
<evidence type="ECO:0000313" key="2">
    <source>
        <dbReference type="EMBL" id="KWT82455.1"/>
    </source>
</evidence>
<dbReference type="NCBIfam" id="TIGR00296">
    <property type="entry name" value="TIGR00296 family protein"/>
    <property type="match status" value="1"/>
</dbReference>
<dbReference type="InterPro" id="IPR027485">
    <property type="entry name" value="AMMECR1_N"/>
</dbReference>
<dbReference type="NCBIfam" id="TIGR04335">
    <property type="entry name" value="AmmeMemoSam_A"/>
    <property type="match status" value="1"/>
</dbReference>
<proteinExistence type="predicted"/>
<organism evidence="2 3">
    <name type="scientific">Candidatus Magnetominusculus xianensis</name>
    <dbReference type="NCBI Taxonomy" id="1748249"/>
    <lineage>
        <taxon>Bacteria</taxon>
        <taxon>Pseudomonadati</taxon>
        <taxon>Nitrospirota</taxon>
        <taxon>Nitrospiria</taxon>
        <taxon>Nitrospirales</taxon>
        <taxon>Nitrospiraceae</taxon>
        <taxon>Candidatus Magnetominusculus</taxon>
    </lineage>
</organism>
<name>A0ABR5SCX3_9BACT</name>
<protein>
    <recommendedName>
        <fullName evidence="1">AMMECR1 domain-containing protein</fullName>
    </recommendedName>
</protein>
<dbReference type="Pfam" id="PF01871">
    <property type="entry name" value="AMMECR1"/>
    <property type="match status" value="1"/>
</dbReference>
<dbReference type="InterPro" id="IPR023473">
    <property type="entry name" value="AMMECR1"/>
</dbReference>
<dbReference type="SUPFAM" id="SSF143447">
    <property type="entry name" value="AMMECR1-like"/>
    <property type="match status" value="1"/>
</dbReference>
<gene>
    <name evidence="2" type="ORF">ASN18_2487</name>
</gene>
<evidence type="ECO:0000313" key="3">
    <source>
        <dbReference type="Proteomes" id="UP000060487"/>
    </source>
</evidence>
<dbReference type="EMBL" id="LNQR01000089">
    <property type="protein sequence ID" value="KWT82455.1"/>
    <property type="molecule type" value="Genomic_DNA"/>
</dbReference>
<dbReference type="PANTHER" id="PTHR13016:SF0">
    <property type="entry name" value="AMME SYNDROME CANDIDATE GENE 1 PROTEIN"/>
    <property type="match status" value="1"/>
</dbReference>